<dbReference type="Gene3D" id="3.90.180.10">
    <property type="entry name" value="Medium-chain alcohol dehydrogenases, catalytic domain"/>
    <property type="match status" value="1"/>
</dbReference>
<evidence type="ECO:0000313" key="3">
    <source>
        <dbReference type="EMBL" id="ORI98531.1"/>
    </source>
</evidence>
<dbReference type="GO" id="GO:0003960">
    <property type="term" value="F:quinone reductase (NADPH) activity"/>
    <property type="evidence" value="ECO:0007669"/>
    <property type="project" value="TreeGrafter"/>
</dbReference>
<organism evidence="3 4">
    <name type="scientific">Leuconostoc pseudomesenteroides</name>
    <dbReference type="NCBI Taxonomy" id="33968"/>
    <lineage>
        <taxon>Bacteria</taxon>
        <taxon>Bacillati</taxon>
        <taxon>Bacillota</taxon>
        <taxon>Bacilli</taxon>
        <taxon>Lactobacillales</taxon>
        <taxon>Lactobacillaceae</taxon>
        <taxon>Leuconostoc</taxon>
    </lineage>
</organism>
<dbReference type="AlphaFoldDB" id="A0A1X0VFQ5"/>
<dbReference type="Gene3D" id="3.40.50.720">
    <property type="entry name" value="NAD(P)-binding Rossmann-like Domain"/>
    <property type="match status" value="1"/>
</dbReference>
<evidence type="ECO:0000313" key="4">
    <source>
        <dbReference type="Proteomes" id="UP000192288"/>
    </source>
</evidence>
<evidence type="ECO:0000256" key="1">
    <source>
        <dbReference type="ARBA" id="ARBA00022857"/>
    </source>
</evidence>
<dbReference type="SUPFAM" id="SSF51735">
    <property type="entry name" value="NAD(P)-binding Rossmann-fold domains"/>
    <property type="match status" value="1"/>
</dbReference>
<comment type="caution">
    <text evidence="3">The sequence shown here is derived from an EMBL/GenBank/DDBJ whole genome shotgun (WGS) entry which is preliminary data.</text>
</comment>
<dbReference type="EMBL" id="MPLS01000003">
    <property type="protein sequence ID" value="ORI98531.1"/>
    <property type="molecule type" value="Genomic_DNA"/>
</dbReference>
<dbReference type="InterPro" id="IPR020843">
    <property type="entry name" value="ER"/>
</dbReference>
<keyword evidence="2" id="KW-0560">Oxidoreductase</keyword>
<evidence type="ECO:0000256" key="2">
    <source>
        <dbReference type="ARBA" id="ARBA00023002"/>
    </source>
</evidence>
<dbReference type="InterPro" id="IPR036291">
    <property type="entry name" value="NAD(P)-bd_dom_sf"/>
</dbReference>
<dbReference type="SMART" id="SM00829">
    <property type="entry name" value="PKS_ER"/>
    <property type="match status" value="1"/>
</dbReference>
<dbReference type="Proteomes" id="UP000192288">
    <property type="component" value="Unassembled WGS sequence"/>
</dbReference>
<sequence>MYAIEMKDYGDVDVFAEVTDAKTPDIKPSQVLVKQHATAIDPYDVKFRAGVMGTSAPTPLINGSSVAGDIIAVGSEVSDFHVGDRVAASPHLKSYAEFVAVSSKQLAKIPDGVSYETAAAVALGGQTGYQMMTTDLDVRPGESVLIHGGAGSVGFTAIQVAQTIGAGKIYTTASGESAVFLKSFNPHLHVIDYKKESLATVIKDKVDVVLDTIGGKTLTDSLNVLQLEGRLVSIVDNNDDPRVTNSFMKSNGQQLAALLQMVASGDVKVNIAEVAPFNVINLKEFHSRQHVLGKLVLKFS</sequence>
<dbReference type="Pfam" id="PF13602">
    <property type="entry name" value="ADH_zinc_N_2"/>
    <property type="match status" value="1"/>
</dbReference>
<dbReference type="STRING" id="33968.BMS77_00305"/>
<dbReference type="CDD" id="cd05289">
    <property type="entry name" value="MDR_like_2"/>
    <property type="match status" value="1"/>
</dbReference>
<dbReference type="PANTHER" id="PTHR48106:SF13">
    <property type="entry name" value="QUINONE OXIDOREDUCTASE-RELATED"/>
    <property type="match status" value="1"/>
</dbReference>
<accession>A0A1X0VFQ5</accession>
<name>A0A1X0VFQ5_LEUPS</name>
<dbReference type="GO" id="GO:0035925">
    <property type="term" value="F:mRNA 3'-UTR AU-rich region binding"/>
    <property type="evidence" value="ECO:0007669"/>
    <property type="project" value="TreeGrafter"/>
</dbReference>
<gene>
    <name evidence="3" type="ORF">BMR96_01700</name>
</gene>
<dbReference type="RefSeq" id="WP_080518863.1">
    <property type="nucleotide sequence ID" value="NZ_MPLS01000003.1"/>
</dbReference>
<dbReference type="GO" id="GO:0070402">
    <property type="term" value="F:NADPH binding"/>
    <property type="evidence" value="ECO:0007669"/>
    <property type="project" value="TreeGrafter"/>
</dbReference>
<dbReference type="InterPro" id="IPR011032">
    <property type="entry name" value="GroES-like_sf"/>
</dbReference>
<dbReference type="GeneID" id="97229519"/>
<reference evidence="3 4" key="1">
    <citation type="journal article" date="2017" name="Front. Microbiol.">
        <title>Genomic Characterization of Dairy Associated Leuconostoc Species and Diversity of Leuconostocs in Undefined Mixed Mesophilic Starter Cultures.</title>
        <authorList>
            <person name="Frantzen C.A."/>
            <person name="Kot W."/>
            <person name="Pedersen T.B."/>
            <person name="Ardo Y.M."/>
            <person name="Broadbent J.R."/>
            <person name="Neve H."/>
            <person name="Hansen L.H."/>
            <person name="Dal Bello F."/>
            <person name="Ostlie H.M."/>
            <person name="Kleppen H.P."/>
            <person name="Vogensen F.K."/>
            <person name="Holo H."/>
        </authorList>
    </citation>
    <scope>NUCLEOTIDE SEQUENCE [LARGE SCALE GENOMIC DNA]</scope>
    <source>
        <strain evidence="3 4">LMGCF08</strain>
    </source>
</reference>
<dbReference type="eggNOG" id="COG0604">
    <property type="taxonomic scope" value="Bacteria"/>
</dbReference>
<dbReference type="GO" id="GO:0005829">
    <property type="term" value="C:cytosol"/>
    <property type="evidence" value="ECO:0007669"/>
    <property type="project" value="TreeGrafter"/>
</dbReference>
<keyword evidence="1" id="KW-0521">NADP</keyword>
<dbReference type="InterPro" id="IPR013154">
    <property type="entry name" value="ADH-like_N"/>
</dbReference>
<dbReference type="SUPFAM" id="SSF50129">
    <property type="entry name" value="GroES-like"/>
    <property type="match status" value="1"/>
</dbReference>
<dbReference type="PANTHER" id="PTHR48106">
    <property type="entry name" value="QUINONE OXIDOREDUCTASE PIG3-RELATED"/>
    <property type="match status" value="1"/>
</dbReference>
<dbReference type="Pfam" id="PF08240">
    <property type="entry name" value="ADH_N"/>
    <property type="match status" value="1"/>
</dbReference>
<protein>
    <submittedName>
        <fullName evidence="3">NADPH:quinone reductase</fullName>
    </submittedName>
</protein>
<proteinExistence type="predicted"/>